<evidence type="ECO:0000313" key="2">
    <source>
        <dbReference type="EMBL" id="THG28960.1"/>
    </source>
</evidence>
<keyword evidence="1" id="KW-0472">Membrane</keyword>
<evidence type="ECO:0000313" key="3">
    <source>
        <dbReference type="EMBL" id="THG32092.1"/>
    </source>
</evidence>
<evidence type="ECO:0000256" key="1">
    <source>
        <dbReference type="SAM" id="Phobius"/>
    </source>
</evidence>
<feature type="transmembrane region" description="Helical" evidence="1">
    <location>
        <begin position="20"/>
        <end position="42"/>
    </location>
</feature>
<dbReference type="OrthoDB" id="5068336at2"/>
<accession>A0A4S4FFI7</accession>
<name>A0A4S4FFI7_9MICO</name>
<feature type="transmembrane region" description="Helical" evidence="1">
    <location>
        <begin position="54"/>
        <end position="78"/>
    </location>
</feature>
<keyword evidence="1" id="KW-1133">Transmembrane helix</keyword>
<keyword evidence="1" id="KW-0812">Transmembrane</keyword>
<evidence type="ECO:0000313" key="4">
    <source>
        <dbReference type="Proteomes" id="UP000307380"/>
    </source>
</evidence>
<proteinExistence type="predicted"/>
<comment type="caution">
    <text evidence="2">The sequence shown here is derived from an EMBL/GenBank/DDBJ whole genome shotgun (WGS) entry which is preliminary data.</text>
</comment>
<keyword evidence="4" id="KW-1185">Reference proteome</keyword>
<gene>
    <name evidence="3" type="ORF">E6C70_13150</name>
    <name evidence="2" type="ORF">E6C70_16455</name>
</gene>
<reference evidence="2 4" key="1">
    <citation type="submission" date="2019-04" db="EMBL/GenBank/DDBJ databases">
        <authorList>
            <person name="Jiang L."/>
        </authorList>
    </citation>
    <scope>NUCLEOTIDE SEQUENCE [LARGE SCALE GENOMIC DNA]</scope>
    <source>
        <strain evidence="2 4">YIM 131861</strain>
    </source>
</reference>
<dbReference type="EMBL" id="SSSN01000016">
    <property type="protein sequence ID" value="THG28960.1"/>
    <property type="molecule type" value="Genomic_DNA"/>
</dbReference>
<dbReference type="Proteomes" id="UP000307380">
    <property type="component" value="Unassembled WGS sequence"/>
</dbReference>
<dbReference type="AlphaFoldDB" id="A0A4S4FFI7"/>
<organism evidence="2 4">
    <name type="scientific">Orlajensenia flava</name>
    <dbReference type="NCBI Taxonomy" id="2565934"/>
    <lineage>
        <taxon>Bacteria</taxon>
        <taxon>Bacillati</taxon>
        <taxon>Actinomycetota</taxon>
        <taxon>Actinomycetes</taxon>
        <taxon>Micrococcales</taxon>
        <taxon>Microbacteriaceae</taxon>
        <taxon>Orlajensenia</taxon>
    </lineage>
</organism>
<protein>
    <submittedName>
        <fullName evidence="2">Uncharacterized protein</fullName>
    </submittedName>
</protein>
<sequence length="212" mass="22920">MVSPEARTEWVQLTGQPPGLQSLIVGIPGAWLIGALVILHLARPVIFLWVAGPWRWLATIATAVVLFTLIAAATVLYLRVRYPSALADLAGHRIRAGGKTADFSDLTTARLLVSASKTRRLLYLELSTGQPRGLRVLVMLRDRQGRPIDPAAAVHLGEVIGSSRIAMPDSPDDPSGRFAHYNFPNNVSKEEALALVADPPRFTDALPIPPGK</sequence>
<dbReference type="EMBL" id="SSSN01000010">
    <property type="protein sequence ID" value="THG32092.1"/>
    <property type="molecule type" value="Genomic_DNA"/>
</dbReference>
<dbReference type="RefSeq" id="WP_136425013.1">
    <property type="nucleotide sequence ID" value="NZ_SSSN01000010.1"/>
</dbReference>